<dbReference type="AlphaFoldDB" id="A0A166L4H2"/>
<feature type="compositionally biased region" description="Polar residues" evidence="1">
    <location>
        <begin position="88"/>
        <end position="99"/>
    </location>
</feature>
<feature type="region of interest" description="Disordered" evidence="1">
    <location>
        <begin position="205"/>
        <end position="235"/>
    </location>
</feature>
<dbReference type="EMBL" id="KV417538">
    <property type="protein sequence ID" value="KZP22565.1"/>
    <property type="molecule type" value="Genomic_DNA"/>
</dbReference>
<evidence type="ECO:0000313" key="2">
    <source>
        <dbReference type="EMBL" id="KZP22565.1"/>
    </source>
</evidence>
<evidence type="ECO:0000313" key="3">
    <source>
        <dbReference type="Proteomes" id="UP000076532"/>
    </source>
</evidence>
<sequence>MLRPSDTTELDLMRRDIREIALNGSRVQLTHSQCASPRDNYSGPDWRSFDRGQSSPYRRGQGGRGAARNQHYSTPRGGNRGRGGRGNSQPVGMRNQNMGQPAPNWAAQSGLQDDSCIHPEHTFAPCSPAPSTRASSVPAAGPSIVFRPNDTDLDHLETAAGIFAQLGVGAPANQMSDIINFQRKKLVFERFQSVNQPSDFGVGGLYLGDQADAEGEADPDVAGPSGTHSTDTQLTPAVEGTTAVVSDVVMVAT</sequence>
<organism evidence="2 3">
    <name type="scientific">Athelia psychrophila</name>
    <dbReference type="NCBI Taxonomy" id="1759441"/>
    <lineage>
        <taxon>Eukaryota</taxon>
        <taxon>Fungi</taxon>
        <taxon>Dikarya</taxon>
        <taxon>Basidiomycota</taxon>
        <taxon>Agaricomycotina</taxon>
        <taxon>Agaricomycetes</taxon>
        <taxon>Agaricomycetidae</taxon>
        <taxon>Atheliales</taxon>
        <taxon>Atheliaceae</taxon>
        <taxon>Athelia</taxon>
    </lineage>
</organism>
<feature type="compositionally biased region" description="Polar residues" evidence="1">
    <location>
        <begin position="226"/>
        <end position="235"/>
    </location>
</feature>
<keyword evidence="3" id="KW-1185">Reference proteome</keyword>
<feature type="region of interest" description="Disordered" evidence="1">
    <location>
        <begin position="29"/>
        <end position="137"/>
    </location>
</feature>
<evidence type="ECO:0000256" key="1">
    <source>
        <dbReference type="SAM" id="MobiDB-lite"/>
    </source>
</evidence>
<dbReference type="Proteomes" id="UP000076532">
    <property type="component" value="Unassembled WGS sequence"/>
</dbReference>
<gene>
    <name evidence="2" type="ORF">FIBSPDRAFT_890205</name>
</gene>
<reference evidence="2 3" key="1">
    <citation type="journal article" date="2016" name="Mol. Biol. Evol.">
        <title>Comparative Genomics of Early-Diverging Mushroom-Forming Fungi Provides Insights into the Origins of Lignocellulose Decay Capabilities.</title>
        <authorList>
            <person name="Nagy L.G."/>
            <person name="Riley R."/>
            <person name="Tritt A."/>
            <person name="Adam C."/>
            <person name="Daum C."/>
            <person name="Floudas D."/>
            <person name="Sun H."/>
            <person name="Yadav J.S."/>
            <person name="Pangilinan J."/>
            <person name="Larsson K.H."/>
            <person name="Matsuura K."/>
            <person name="Barry K."/>
            <person name="Labutti K."/>
            <person name="Kuo R."/>
            <person name="Ohm R.A."/>
            <person name="Bhattacharya S.S."/>
            <person name="Shirouzu T."/>
            <person name="Yoshinaga Y."/>
            <person name="Martin F.M."/>
            <person name="Grigoriev I.V."/>
            <person name="Hibbett D.S."/>
        </authorList>
    </citation>
    <scope>NUCLEOTIDE SEQUENCE [LARGE SCALE GENOMIC DNA]</scope>
    <source>
        <strain evidence="2 3">CBS 109695</strain>
    </source>
</reference>
<name>A0A166L4H2_9AGAM</name>
<protein>
    <submittedName>
        <fullName evidence="2">Uncharacterized protein</fullName>
    </submittedName>
</protein>
<proteinExistence type="predicted"/>
<accession>A0A166L4H2</accession>